<protein>
    <submittedName>
        <fullName evidence="2">Uncharacterized protein</fullName>
    </submittedName>
</protein>
<evidence type="ECO:0000313" key="3">
    <source>
        <dbReference type="Proteomes" id="UP000561181"/>
    </source>
</evidence>
<feature type="compositionally biased region" description="Polar residues" evidence="1">
    <location>
        <begin position="117"/>
        <end position="129"/>
    </location>
</feature>
<keyword evidence="3" id="KW-1185">Reference proteome</keyword>
<gene>
    <name evidence="2" type="ORF">HKD42_04150</name>
</gene>
<feature type="region of interest" description="Disordered" evidence="1">
    <location>
        <begin position="67"/>
        <end position="98"/>
    </location>
</feature>
<feature type="compositionally biased region" description="Basic and acidic residues" evidence="1">
    <location>
        <begin position="67"/>
        <end position="81"/>
    </location>
</feature>
<organism evidence="2 3">
    <name type="scientific">Pontixanthobacter rizhaonensis</name>
    <dbReference type="NCBI Taxonomy" id="2730337"/>
    <lineage>
        <taxon>Bacteria</taxon>
        <taxon>Pseudomonadati</taxon>
        <taxon>Pseudomonadota</taxon>
        <taxon>Alphaproteobacteria</taxon>
        <taxon>Sphingomonadales</taxon>
        <taxon>Erythrobacteraceae</taxon>
        <taxon>Pontixanthobacter</taxon>
    </lineage>
</organism>
<dbReference type="AlphaFoldDB" id="A0A848QNW4"/>
<sequence length="148" mass="16051">MKMAHAIRLFLPPSTKHERGQAAFVLPFQNSTAICFNMLSRFASLLVIFALLFGTVILPSVAHAAAPEHSEESFERHEHDAGANSDKQDDEGDQPCHTVTHHHCSFALRVESNAVNSQLSAKGSKTRPVSSVAKPSWSQAPPTQPPSA</sequence>
<evidence type="ECO:0000313" key="2">
    <source>
        <dbReference type="EMBL" id="NMW31246.1"/>
    </source>
</evidence>
<dbReference type="RefSeq" id="WP_170010568.1">
    <property type="nucleotide sequence ID" value="NZ_JABCRE010000002.1"/>
</dbReference>
<accession>A0A848QNW4</accession>
<evidence type="ECO:0000256" key="1">
    <source>
        <dbReference type="SAM" id="MobiDB-lite"/>
    </source>
</evidence>
<reference evidence="2 3" key="1">
    <citation type="submission" date="2020-04" db="EMBL/GenBank/DDBJ databases">
        <authorList>
            <person name="Liu A."/>
        </authorList>
    </citation>
    <scope>NUCLEOTIDE SEQUENCE [LARGE SCALE GENOMIC DNA]</scope>
    <source>
        <strain evidence="2 3">RZ02</strain>
    </source>
</reference>
<proteinExistence type="predicted"/>
<feature type="region of interest" description="Disordered" evidence="1">
    <location>
        <begin position="117"/>
        <end position="148"/>
    </location>
</feature>
<name>A0A848QNW4_9SPHN</name>
<comment type="caution">
    <text evidence="2">The sequence shown here is derived from an EMBL/GenBank/DDBJ whole genome shotgun (WGS) entry which is preliminary data.</text>
</comment>
<dbReference type="EMBL" id="JABCRE010000002">
    <property type="protein sequence ID" value="NMW31246.1"/>
    <property type="molecule type" value="Genomic_DNA"/>
</dbReference>
<dbReference type="Proteomes" id="UP000561181">
    <property type="component" value="Unassembled WGS sequence"/>
</dbReference>